<organism evidence="1 3">
    <name type="scientific">Nephila pilipes</name>
    <name type="common">Giant wood spider</name>
    <name type="synonym">Nephila maculata</name>
    <dbReference type="NCBI Taxonomy" id="299642"/>
    <lineage>
        <taxon>Eukaryota</taxon>
        <taxon>Metazoa</taxon>
        <taxon>Ecdysozoa</taxon>
        <taxon>Arthropoda</taxon>
        <taxon>Chelicerata</taxon>
        <taxon>Arachnida</taxon>
        <taxon>Araneae</taxon>
        <taxon>Araneomorphae</taxon>
        <taxon>Entelegynae</taxon>
        <taxon>Araneoidea</taxon>
        <taxon>Nephilidae</taxon>
        <taxon>Nephila</taxon>
    </lineage>
</organism>
<evidence type="ECO:0000313" key="3">
    <source>
        <dbReference type="Proteomes" id="UP000887013"/>
    </source>
</evidence>
<sequence length="33" mass="3574">SVWVHPDEIESSCNAGSEMFARLTDGEAYGLDS</sequence>
<dbReference type="EMBL" id="BMAW01104457">
    <property type="protein sequence ID" value="GFT14575.1"/>
    <property type="molecule type" value="Genomic_DNA"/>
</dbReference>
<accession>A0A8X6NIC0</accession>
<name>A0A8X6NIC0_NEPPI</name>
<reference evidence="1" key="1">
    <citation type="submission" date="2020-08" db="EMBL/GenBank/DDBJ databases">
        <title>Multicomponent nature underlies the extraordinary mechanical properties of spider dragline silk.</title>
        <authorList>
            <person name="Kono N."/>
            <person name="Nakamura H."/>
            <person name="Mori M."/>
            <person name="Yoshida Y."/>
            <person name="Ohtoshi R."/>
            <person name="Malay A.D."/>
            <person name="Moran D.A.P."/>
            <person name="Tomita M."/>
            <person name="Numata K."/>
            <person name="Arakawa K."/>
        </authorList>
    </citation>
    <scope>NUCLEOTIDE SEQUENCE</scope>
</reference>
<dbReference type="EMBL" id="BMAW01010850">
    <property type="protein sequence ID" value="GFT20780.1"/>
    <property type="molecule type" value="Genomic_DNA"/>
</dbReference>
<gene>
    <name evidence="2" type="ORF">NPIL_234591</name>
    <name evidence="1" type="ORF">NPIL_675631</name>
</gene>
<proteinExistence type="predicted"/>
<keyword evidence="3" id="KW-1185">Reference proteome</keyword>
<dbReference type="AlphaFoldDB" id="A0A8X6NIC0"/>
<dbReference type="Proteomes" id="UP000887013">
    <property type="component" value="Unassembled WGS sequence"/>
</dbReference>
<comment type="caution">
    <text evidence="1">The sequence shown here is derived from an EMBL/GenBank/DDBJ whole genome shotgun (WGS) entry which is preliminary data.</text>
</comment>
<protein>
    <submittedName>
        <fullName evidence="1">Uncharacterized protein</fullName>
    </submittedName>
</protein>
<evidence type="ECO:0000313" key="1">
    <source>
        <dbReference type="EMBL" id="GFT14575.1"/>
    </source>
</evidence>
<evidence type="ECO:0000313" key="2">
    <source>
        <dbReference type="EMBL" id="GFT20780.1"/>
    </source>
</evidence>
<feature type="non-terminal residue" evidence="1">
    <location>
        <position position="1"/>
    </location>
</feature>